<keyword evidence="2 5" id="KW-0963">Cytoplasm</keyword>
<keyword evidence="4 5" id="KW-0648">Protein biosynthesis</keyword>
<dbReference type="AlphaFoldDB" id="A0A4S2N657"/>
<evidence type="ECO:0000256" key="4">
    <source>
        <dbReference type="ARBA" id="ARBA00022917"/>
    </source>
</evidence>
<dbReference type="PANTHER" id="PTHR15350">
    <property type="entry name" value="COP9 SIGNALOSOME COMPLEX SUBUNIT 7/DENDRITIC CELL PROTEIN GA17"/>
    <property type="match status" value="1"/>
</dbReference>
<proteinExistence type="inferred from homology"/>
<dbReference type="PROSITE" id="PS50250">
    <property type="entry name" value="PCI"/>
    <property type="match status" value="1"/>
</dbReference>
<dbReference type="EMBL" id="ML220112">
    <property type="protein sequence ID" value="TGZ84799.1"/>
    <property type="molecule type" value="Genomic_DNA"/>
</dbReference>
<evidence type="ECO:0000256" key="2">
    <source>
        <dbReference type="ARBA" id="ARBA00022490"/>
    </source>
</evidence>
<dbReference type="HAMAP" id="MF_03012">
    <property type="entry name" value="eIF3m"/>
    <property type="match status" value="1"/>
</dbReference>
<accession>A0A4S2N657</accession>
<feature type="region of interest" description="Disordered" evidence="6">
    <location>
        <begin position="408"/>
        <end position="441"/>
    </location>
</feature>
<name>A0A4S2N657_9PEZI</name>
<comment type="similarity">
    <text evidence="5">Belongs to the eIF-3 subunit M family.</text>
</comment>
<dbReference type="GO" id="GO:0033290">
    <property type="term" value="C:eukaryotic 48S preinitiation complex"/>
    <property type="evidence" value="ECO:0007669"/>
    <property type="project" value="UniProtKB-UniRule"/>
</dbReference>
<feature type="domain" description="PCI" evidence="7">
    <location>
        <begin position="191"/>
        <end position="358"/>
    </location>
</feature>
<comment type="subunit">
    <text evidence="5">Component of the eukaryotic translation initiation factor 3 (eIF-3) complex.</text>
</comment>
<dbReference type="Pfam" id="PF01399">
    <property type="entry name" value="PCI"/>
    <property type="match status" value="1"/>
</dbReference>
<evidence type="ECO:0000259" key="7">
    <source>
        <dbReference type="PROSITE" id="PS50250"/>
    </source>
</evidence>
<dbReference type="Proteomes" id="UP000298138">
    <property type="component" value="Unassembled WGS sequence"/>
</dbReference>
<dbReference type="STRING" id="341454.A0A4S2N657"/>
<dbReference type="GO" id="GO:0001732">
    <property type="term" value="P:formation of cytoplasmic translation initiation complex"/>
    <property type="evidence" value="ECO:0007669"/>
    <property type="project" value="UniProtKB-UniRule"/>
</dbReference>
<dbReference type="InterPro" id="IPR027528">
    <property type="entry name" value="eIF3m"/>
</dbReference>
<sequence>MASQANILMVEGSFEDQILEMSQYLDTQKRVNPAQGITVEIEKFVQEERKDEALDKIVSCSSVLVTAPEREFIPAYNLLIHLIRSSSNFNKHLPTLLQNLSTPPQTAPHNGPTILISVLSTLYNVLPVSSHERYPVYKATLNVVAKNGLYDLLIPQLEKVDKWVEEWGTSEAEKRDLFVTIAGIAEEASDDDQFYNFLLKALKTFPDSEAGSAAARDIAVRLVKAAINIPSRLDFDELAITPGVIALEGSEPQLFQLFEVFAGGQLEDYVDFNDENDTWAEDNGINTDAAYRKIRLLTLTSLAASCADRSLPYNTISRRLHVPEEDVELWVIDVIRAGLVEGKLSQLNQTFLIHRANVRNFGEEEWKQVADRLSTWKDTLRGILEVVKNGREQAKAQEVRDQQRIEGELAGLEVREPRERRGGRDRKQQHLERQKQQEVEG</sequence>
<evidence type="ECO:0000256" key="6">
    <source>
        <dbReference type="SAM" id="MobiDB-lite"/>
    </source>
</evidence>
<comment type="function">
    <text evidence="5">Component of the eukaryotic translation initiation factor 3 (eIF-3) complex, which is involved in protein synthesis of a specialized repertoire of mRNAs and, together with other initiation factors, stimulates binding of mRNA and methionyl-tRNAi to the 40S ribosome. The eIF-3 complex specifically targets and initiates translation of a subset of mRNAs involved in cell proliferation.</text>
</comment>
<dbReference type="OrthoDB" id="10267031at2759"/>
<dbReference type="GO" id="GO:0003743">
    <property type="term" value="F:translation initiation factor activity"/>
    <property type="evidence" value="ECO:0007669"/>
    <property type="project" value="UniProtKB-UniRule"/>
</dbReference>
<reference evidence="8 9" key="1">
    <citation type="submission" date="2019-04" db="EMBL/GenBank/DDBJ databases">
        <title>Comparative genomics and transcriptomics to analyze fruiting body development in filamentous ascomycetes.</title>
        <authorList>
            <consortium name="DOE Joint Genome Institute"/>
            <person name="Lutkenhaus R."/>
            <person name="Traeger S."/>
            <person name="Breuer J."/>
            <person name="Kuo A."/>
            <person name="Lipzen A."/>
            <person name="Pangilinan J."/>
            <person name="Dilworth D."/>
            <person name="Sandor L."/>
            <person name="Poggeler S."/>
            <person name="Barry K."/>
            <person name="Grigoriev I.V."/>
            <person name="Nowrousian M."/>
        </authorList>
    </citation>
    <scope>NUCLEOTIDE SEQUENCE [LARGE SCALE GENOMIC DNA]</scope>
    <source>
        <strain evidence="8 9">CBS 389.68</strain>
    </source>
</reference>
<dbReference type="InterPro" id="IPR045237">
    <property type="entry name" value="COPS7/eIF3m"/>
</dbReference>
<keyword evidence="9" id="KW-1185">Reference proteome</keyword>
<organism evidence="8 9">
    <name type="scientific">Ascodesmis nigricans</name>
    <dbReference type="NCBI Taxonomy" id="341454"/>
    <lineage>
        <taxon>Eukaryota</taxon>
        <taxon>Fungi</taxon>
        <taxon>Dikarya</taxon>
        <taxon>Ascomycota</taxon>
        <taxon>Pezizomycotina</taxon>
        <taxon>Pezizomycetes</taxon>
        <taxon>Pezizales</taxon>
        <taxon>Ascodesmidaceae</taxon>
        <taxon>Ascodesmis</taxon>
    </lineage>
</organism>
<evidence type="ECO:0000313" key="9">
    <source>
        <dbReference type="Proteomes" id="UP000298138"/>
    </source>
</evidence>
<protein>
    <recommendedName>
        <fullName evidence="5">Eukaryotic translation initiation factor 3 subunit M</fullName>
        <shortName evidence="5">eIF3m</shortName>
    </recommendedName>
</protein>
<dbReference type="InterPro" id="IPR000717">
    <property type="entry name" value="PCI_dom"/>
</dbReference>
<dbReference type="GO" id="GO:0071541">
    <property type="term" value="C:eukaryotic translation initiation factor 3 complex, eIF3m"/>
    <property type="evidence" value="ECO:0007669"/>
    <property type="project" value="UniProtKB-UniRule"/>
</dbReference>
<evidence type="ECO:0000313" key="8">
    <source>
        <dbReference type="EMBL" id="TGZ84799.1"/>
    </source>
</evidence>
<dbReference type="SMART" id="SM00088">
    <property type="entry name" value="PINT"/>
    <property type="match status" value="1"/>
</dbReference>
<gene>
    <name evidence="8" type="ORF">EX30DRAFT_337271</name>
</gene>
<keyword evidence="3 5" id="KW-0396">Initiation factor</keyword>
<dbReference type="PANTHER" id="PTHR15350:SF2">
    <property type="entry name" value="EUKARYOTIC TRANSLATION INITIATION FACTOR 3 SUBUNIT M"/>
    <property type="match status" value="1"/>
</dbReference>
<evidence type="ECO:0000256" key="1">
    <source>
        <dbReference type="ARBA" id="ARBA00008482"/>
    </source>
</evidence>
<evidence type="ECO:0000256" key="5">
    <source>
        <dbReference type="HAMAP-Rule" id="MF_03012"/>
    </source>
</evidence>
<comment type="subcellular location">
    <subcellularLocation>
        <location evidence="5">Cytoplasm</location>
    </subcellularLocation>
</comment>
<dbReference type="InterPro" id="IPR040750">
    <property type="entry name" value="eIF3m_C_helix"/>
</dbReference>
<dbReference type="GO" id="GO:0016282">
    <property type="term" value="C:eukaryotic 43S preinitiation complex"/>
    <property type="evidence" value="ECO:0007669"/>
    <property type="project" value="UniProtKB-UniRule"/>
</dbReference>
<comment type="similarity">
    <text evidence="1">Belongs to the CSN7/EIF3M family. CSN7 subfamily.</text>
</comment>
<dbReference type="Pfam" id="PF18005">
    <property type="entry name" value="eIF3m_C_helix"/>
    <property type="match status" value="1"/>
</dbReference>
<dbReference type="InParanoid" id="A0A4S2N657"/>
<evidence type="ECO:0000256" key="3">
    <source>
        <dbReference type="ARBA" id="ARBA00022540"/>
    </source>
</evidence>